<accession>W2S6S8</accession>
<dbReference type="eggNOG" id="ENOG502S7GA">
    <property type="taxonomic scope" value="Eukaryota"/>
</dbReference>
<dbReference type="GO" id="GO:0005739">
    <property type="term" value="C:mitochondrion"/>
    <property type="evidence" value="ECO:0007669"/>
    <property type="project" value="InterPro"/>
</dbReference>
<gene>
    <name evidence="2" type="ORF">HMPREF1541_10542</name>
</gene>
<evidence type="ECO:0000313" key="3">
    <source>
        <dbReference type="Proteomes" id="UP000030752"/>
    </source>
</evidence>
<feature type="compositionally biased region" description="Basic and acidic residues" evidence="1">
    <location>
        <begin position="28"/>
        <end position="39"/>
    </location>
</feature>
<dbReference type="OrthoDB" id="2120038at2759"/>
<sequence length="182" mass="19756">MSSASRGARAAARSLRQSTRIQSRRYASHGESHGHDAHGHGASAYHIDGGNASGNEGFGRGFYIALAATPTFYLSYQVASNPNNFVRRFVEGFVTVKDDIDGKQSNLHDAALQQAISDRFVLKTTPRTVEGPPIRYPEQLNAGSPINVVAGEGTTDLSTLIKHYEDTQRKQADAADAARQRR</sequence>
<dbReference type="STRING" id="1220924.W2S6S8"/>
<dbReference type="GeneID" id="19977881"/>
<proteinExistence type="predicted"/>
<dbReference type="HOGENOM" id="CLU_095735_1_1_1"/>
<feature type="region of interest" description="Disordered" evidence="1">
    <location>
        <begin position="1"/>
        <end position="43"/>
    </location>
</feature>
<dbReference type="PANTHER" id="PTHR42100">
    <property type="entry name" value="OXIDOREDUCTASE 178 KDA SUBUNIT, PUTATIVE (AFU_ORTHOLOGUE AFUA_8G04320)-RELATED"/>
    <property type="match status" value="1"/>
</dbReference>
<dbReference type="Proteomes" id="UP000030752">
    <property type="component" value="Unassembled WGS sequence"/>
</dbReference>
<evidence type="ECO:0000313" key="2">
    <source>
        <dbReference type="EMBL" id="ETN44362.1"/>
    </source>
</evidence>
<keyword evidence="3" id="KW-1185">Reference proteome</keyword>
<organism evidence="2 3">
    <name type="scientific">Cyphellophora europaea (strain CBS 101466)</name>
    <name type="common">Phialophora europaea</name>
    <dbReference type="NCBI Taxonomy" id="1220924"/>
    <lineage>
        <taxon>Eukaryota</taxon>
        <taxon>Fungi</taxon>
        <taxon>Dikarya</taxon>
        <taxon>Ascomycota</taxon>
        <taxon>Pezizomycotina</taxon>
        <taxon>Eurotiomycetes</taxon>
        <taxon>Chaetothyriomycetidae</taxon>
        <taxon>Chaetothyriales</taxon>
        <taxon>Cyphellophoraceae</taxon>
        <taxon>Cyphellophora</taxon>
    </lineage>
</organism>
<dbReference type="AlphaFoldDB" id="W2S6S8"/>
<dbReference type="VEuPathDB" id="FungiDB:HMPREF1541_10542"/>
<evidence type="ECO:0000256" key="1">
    <source>
        <dbReference type="SAM" id="MobiDB-lite"/>
    </source>
</evidence>
<reference evidence="2 3" key="1">
    <citation type="submission" date="2013-03" db="EMBL/GenBank/DDBJ databases">
        <title>The Genome Sequence of Phialophora europaea CBS 101466.</title>
        <authorList>
            <consortium name="The Broad Institute Genomics Platform"/>
            <person name="Cuomo C."/>
            <person name="de Hoog S."/>
            <person name="Gorbushina A."/>
            <person name="Walker B."/>
            <person name="Young S.K."/>
            <person name="Zeng Q."/>
            <person name="Gargeya S."/>
            <person name="Fitzgerald M."/>
            <person name="Haas B."/>
            <person name="Abouelleil A."/>
            <person name="Allen A.W."/>
            <person name="Alvarado L."/>
            <person name="Arachchi H.M."/>
            <person name="Berlin A.M."/>
            <person name="Chapman S.B."/>
            <person name="Gainer-Dewar J."/>
            <person name="Goldberg J."/>
            <person name="Griggs A."/>
            <person name="Gujja S."/>
            <person name="Hansen M."/>
            <person name="Howarth C."/>
            <person name="Imamovic A."/>
            <person name="Ireland A."/>
            <person name="Larimer J."/>
            <person name="McCowan C."/>
            <person name="Murphy C."/>
            <person name="Pearson M."/>
            <person name="Poon T.W."/>
            <person name="Priest M."/>
            <person name="Roberts A."/>
            <person name="Saif S."/>
            <person name="Shea T."/>
            <person name="Sisk P."/>
            <person name="Sykes S."/>
            <person name="Wortman J."/>
            <person name="Nusbaum C."/>
            <person name="Birren B."/>
        </authorList>
    </citation>
    <scope>NUCLEOTIDE SEQUENCE [LARGE SCALE GENOMIC DNA]</scope>
    <source>
        <strain evidence="2 3">CBS 101466</strain>
    </source>
</reference>
<protein>
    <submittedName>
        <fullName evidence="2">Uncharacterized protein</fullName>
    </submittedName>
</protein>
<dbReference type="PANTHER" id="PTHR42100:SF1">
    <property type="entry name" value="OXIDOREDUCTASE 178 KDA SUBUNIT, PUTATIVE (AFU_ORTHOLOGUE AFUA_8G04320)-RELATED"/>
    <property type="match status" value="1"/>
</dbReference>
<feature type="compositionally biased region" description="Low complexity" evidence="1">
    <location>
        <begin position="1"/>
        <end position="20"/>
    </location>
</feature>
<name>W2S6S8_CYPE1</name>
<dbReference type="InParanoid" id="W2S6S8"/>
<dbReference type="EMBL" id="KB822715">
    <property type="protein sequence ID" value="ETN44362.1"/>
    <property type="molecule type" value="Genomic_DNA"/>
</dbReference>
<dbReference type="RefSeq" id="XP_008713435.1">
    <property type="nucleotide sequence ID" value="XM_008715213.1"/>
</dbReference>
<dbReference type="InterPro" id="IPR034444">
    <property type="entry name" value="Nuo17.8"/>
</dbReference>